<dbReference type="GO" id="GO:0046982">
    <property type="term" value="F:protein heterodimerization activity"/>
    <property type="evidence" value="ECO:0007669"/>
    <property type="project" value="InterPro"/>
</dbReference>
<dbReference type="PANTHER" id="PTHR48068">
    <property type="entry name" value="TAF9 RNA POLYMERASE II, TATA BOX-BINDING PROTEIN (TBP)-ASSOCIATED FACTOR"/>
    <property type="match status" value="1"/>
</dbReference>
<dbReference type="Gene3D" id="1.10.20.10">
    <property type="entry name" value="Histone, subunit A"/>
    <property type="match status" value="1"/>
</dbReference>
<evidence type="ECO:0000313" key="8">
    <source>
        <dbReference type="EMBL" id="PLW36970.1"/>
    </source>
</evidence>
<comment type="similarity">
    <text evidence="2">Belongs to the TAF9 family.</text>
</comment>
<dbReference type="CDD" id="cd07979">
    <property type="entry name" value="HFD_TAF9"/>
    <property type="match status" value="1"/>
</dbReference>
<evidence type="ECO:0000256" key="6">
    <source>
        <dbReference type="SAM" id="MobiDB-lite"/>
    </source>
</evidence>
<dbReference type="STRING" id="200324.A0A2N5SW97"/>
<comment type="subcellular location">
    <subcellularLocation>
        <location evidence="1">Nucleus</location>
    </subcellularLocation>
</comment>
<dbReference type="OrthoDB" id="341924at2759"/>
<dbReference type="AlphaFoldDB" id="A0A2N5SW97"/>
<reference evidence="9 10" key="1">
    <citation type="submission" date="2017-11" db="EMBL/GenBank/DDBJ databases">
        <title>De novo assembly and phasing of dikaryotic genomes from two isolates of Puccinia coronata f. sp. avenae, the causal agent of oat crown rust.</title>
        <authorList>
            <person name="Miller M.E."/>
            <person name="Zhang Y."/>
            <person name="Omidvar V."/>
            <person name="Sperschneider J."/>
            <person name="Schwessinger B."/>
            <person name="Raley C."/>
            <person name="Palmer J.M."/>
            <person name="Garnica D."/>
            <person name="Upadhyaya N."/>
            <person name="Rathjen J."/>
            <person name="Taylor J.M."/>
            <person name="Park R.F."/>
            <person name="Dodds P.N."/>
            <person name="Hirsch C.D."/>
            <person name="Kianian S.F."/>
            <person name="Figueroa M."/>
        </authorList>
    </citation>
    <scope>NUCLEOTIDE SEQUENCE [LARGE SCALE GENOMIC DNA]</scope>
    <source>
        <strain evidence="7">12NC29</strain>
        <strain evidence="8">12SD80</strain>
    </source>
</reference>
<evidence type="ECO:0000313" key="10">
    <source>
        <dbReference type="Proteomes" id="UP000235392"/>
    </source>
</evidence>
<proteinExistence type="inferred from homology"/>
<feature type="compositionally biased region" description="Low complexity" evidence="6">
    <location>
        <begin position="64"/>
        <end position="76"/>
    </location>
</feature>
<dbReference type="InterPro" id="IPR051431">
    <property type="entry name" value="TFIID_subunit_9"/>
</dbReference>
<evidence type="ECO:0000313" key="7">
    <source>
        <dbReference type="EMBL" id="PLW17507.1"/>
    </source>
</evidence>
<name>A0A2N5SW97_9BASI</name>
<dbReference type="GO" id="GO:0000124">
    <property type="term" value="C:SAGA complex"/>
    <property type="evidence" value="ECO:0007669"/>
    <property type="project" value="TreeGrafter"/>
</dbReference>
<dbReference type="EMBL" id="PGCI01000151">
    <property type="protein sequence ID" value="PLW36970.1"/>
    <property type="molecule type" value="Genomic_DNA"/>
</dbReference>
<evidence type="ECO:0000256" key="5">
    <source>
        <dbReference type="ARBA" id="ARBA00023242"/>
    </source>
</evidence>
<evidence type="ECO:0000256" key="4">
    <source>
        <dbReference type="ARBA" id="ARBA00023163"/>
    </source>
</evidence>
<dbReference type="EMBL" id="PGCJ01000848">
    <property type="protein sequence ID" value="PLW17507.1"/>
    <property type="molecule type" value="Genomic_DNA"/>
</dbReference>
<feature type="region of interest" description="Disordered" evidence="6">
    <location>
        <begin position="50"/>
        <end position="91"/>
    </location>
</feature>
<keyword evidence="5" id="KW-0539">Nucleus</keyword>
<feature type="compositionally biased region" description="Acidic residues" evidence="6">
    <location>
        <begin position="236"/>
        <end position="252"/>
    </location>
</feature>
<dbReference type="PANTHER" id="PTHR48068:SF4">
    <property type="entry name" value="TATA-BOX BINDING PROTEIN ASSOCIATED FACTOR 9"/>
    <property type="match status" value="1"/>
</dbReference>
<protein>
    <recommendedName>
        <fullName evidence="11">Transcription initiation factor TFIID subunit 9</fullName>
    </recommendedName>
</protein>
<dbReference type="SUPFAM" id="SSF47113">
    <property type="entry name" value="Histone-fold"/>
    <property type="match status" value="1"/>
</dbReference>
<dbReference type="InterPro" id="IPR003162">
    <property type="entry name" value="TFIID-31"/>
</dbReference>
<keyword evidence="3" id="KW-0805">Transcription regulation</keyword>
<organism evidence="7 9">
    <name type="scientific">Puccinia coronata f. sp. avenae</name>
    <dbReference type="NCBI Taxonomy" id="200324"/>
    <lineage>
        <taxon>Eukaryota</taxon>
        <taxon>Fungi</taxon>
        <taxon>Dikarya</taxon>
        <taxon>Basidiomycota</taxon>
        <taxon>Pucciniomycotina</taxon>
        <taxon>Pucciniomycetes</taxon>
        <taxon>Pucciniales</taxon>
        <taxon>Pucciniaceae</taxon>
        <taxon>Puccinia</taxon>
    </lineage>
</organism>
<dbReference type="Proteomes" id="UP000235392">
    <property type="component" value="Unassembled WGS sequence"/>
</dbReference>
<evidence type="ECO:0000256" key="2">
    <source>
        <dbReference type="ARBA" id="ARBA00007646"/>
    </source>
</evidence>
<dbReference type="GO" id="GO:0051123">
    <property type="term" value="P:RNA polymerase II preinitiation complex assembly"/>
    <property type="evidence" value="ECO:0007669"/>
    <property type="project" value="TreeGrafter"/>
</dbReference>
<comment type="caution">
    <text evidence="7">The sequence shown here is derived from an EMBL/GenBank/DDBJ whole genome shotgun (WGS) entry which is preliminary data.</text>
</comment>
<dbReference type="GO" id="GO:0005669">
    <property type="term" value="C:transcription factor TFIID complex"/>
    <property type="evidence" value="ECO:0007669"/>
    <property type="project" value="TreeGrafter"/>
</dbReference>
<dbReference type="InterPro" id="IPR009072">
    <property type="entry name" value="Histone-fold"/>
</dbReference>
<gene>
    <name evidence="7" type="ORF">PCANC_07987</name>
    <name evidence="8" type="ORF">PCASD_06638</name>
</gene>
<dbReference type="GO" id="GO:0016251">
    <property type="term" value="F:RNA polymerase II general transcription initiation factor activity"/>
    <property type="evidence" value="ECO:0007669"/>
    <property type="project" value="TreeGrafter"/>
</dbReference>
<accession>A0A2N5SW97</accession>
<feature type="region of interest" description="Disordered" evidence="6">
    <location>
        <begin position="193"/>
        <end position="286"/>
    </location>
</feature>
<dbReference type="GO" id="GO:0003713">
    <property type="term" value="F:transcription coactivator activity"/>
    <property type="evidence" value="ECO:0007669"/>
    <property type="project" value="TreeGrafter"/>
</dbReference>
<keyword evidence="9" id="KW-1185">Reference proteome</keyword>
<evidence type="ECO:0000313" key="9">
    <source>
        <dbReference type="Proteomes" id="UP000235388"/>
    </source>
</evidence>
<evidence type="ECO:0000256" key="1">
    <source>
        <dbReference type="ARBA" id="ARBA00004123"/>
    </source>
</evidence>
<evidence type="ECO:0008006" key="11">
    <source>
        <dbReference type="Google" id="ProtNLM"/>
    </source>
</evidence>
<sequence>MCDEKVSPASGSASFRTQALGLGSPALNGEPPWSPCRKLQPRVASQAGLLLRPTSPDGNFSKMATAPNNTNAGGTNSVTAEPLTRQLPAPTTPRDARIIALLLASMGVESASEGVVRVLMEFAHRYTVDILSDALVYAEHAGRAHAAHGPDVEDVRLSVQAKVEHSMSGPMSKEFLLNLADNLNRTALPPIPERYGIRLPPEKDRLTAPNFDIAPKPPPTDADTPTDHEDGMFGGIDDDDSSDSDSDSDTEMDFAPVITINGNGNGNLAPDQGRRRLEEIEEDDYD</sequence>
<keyword evidence="4" id="KW-0804">Transcription</keyword>
<evidence type="ECO:0000256" key="3">
    <source>
        <dbReference type="ARBA" id="ARBA00023015"/>
    </source>
</evidence>
<dbReference type="Proteomes" id="UP000235388">
    <property type="component" value="Unassembled WGS sequence"/>
</dbReference>
<dbReference type="Pfam" id="PF02291">
    <property type="entry name" value="TFIID-31kDa"/>
    <property type="match status" value="1"/>
</dbReference>